<dbReference type="SUPFAM" id="SSF57667">
    <property type="entry name" value="beta-beta-alpha zinc fingers"/>
    <property type="match status" value="1"/>
</dbReference>
<dbReference type="Gene3D" id="3.30.160.60">
    <property type="entry name" value="Classic Zinc Finger"/>
    <property type="match status" value="1"/>
</dbReference>
<evidence type="ECO:0000256" key="4">
    <source>
        <dbReference type="ARBA" id="ARBA00022833"/>
    </source>
</evidence>
<accession>A0AAN7SGF6</accession>
<organism evidence="8 9">
    <name type="scientific">Aquatica leii</name>
    <dbReference type="NCBI Taxonomy" id="1421715"/>
    <lineage>
        <taxon>Eukaryota</taxon>
        <taxon>Metazoa</taxon>
        <taxon>Ecdysozoa</taxon>
        <taxon>Arthropoda</taxon>
        <taxon>Hexapoda</taxon>
        <taxon>Insecta</taxon>
        <taxon>Pterygota</taxon>
        <taxon>Neoptera</taxon>
        <taxon>Endopterygota</taxon>
        <taxon>Coleoptera</taxon>
        <taxon>Polyphaga</taxon>
        <taxon>Elateriformia</taxon>
        <taxon>Elateroidea</taxon>
        <taxon>Lampyridae</taxon>
        <taxon>Luciolinae</taxon>
        <taxon>Aquatica</taxon>
    </lineage>
</organism>
<sequence>MDFKQSDDFIEICRTCLQKITDASELFYVDVSESATVQSIRFKLEDCIPSINLNLTSNPIICKNCFDAINFMHTFKENCLQYDFYLKNYMNSFGVSNIDLGDIVKTNEKLWLSWVSPDVKSCVEDNVTLESYSVPIKEEPIEEELNTEVINDEKPKVEPSYGCNDCSYKTTSKSKLLIHIQSHFVESTLFEIIKEEAEENDEESDNREDVDYVPYSSKRYICKICKHSTDRRGKLKIHMNTHLRKKYKYEKPVKKEVPAIAEIEFKCARCAYTTICNEQLISVDKQQLIAANILEEEKQVDHLQPSTSAASNANCNLGSEFSWNRNTTLLLISKYKSLKDDFRDPKIKKKGLWAKIKEHFLKEGYEVTEELLDRKFRNLKKTYTGIKDATNKTGRGRISWEHFDSFEDLFREDKCVNVPRTISSITPLSNASEGTLQTSEGQAESTLTKSPSAHKMSTLFRQRKKQLELEEKRVTEITLLRKAIETSNNIQKERNELLKLLLEKR</sequence>
<dbReference type="GO" id="GO:0008270">
    <property type="term" value="F:zinc ion binding"/>
    <property type="evidence" value="ECO:0007669"/>
    <property type="project" value="UniProtKB-KW"/>
</dbReference>
<dbReference type="AlphaFoldDB" id="A0AAN7SGF6"/>
<dbReference type="Proteomes" id="UP001353858">
    <property type="component" value="Unassembled WGS sequence"/>
</dbReference>
<name>A0AAN7SGF6_9COLE</name>
<dbReference type="Pfam" id="PF13837">
    <property type="entry name" value="Myb_DNA-bind_4"/>
    <property type="match status" value="1"/>
</dbReference>
<proteinExistence type="predicted"/>
<dbReference type="SMART" id="SM00868">
    <property type="entry name" value="zf-AD"/>
    <property type="match status" value="1"/>
</dbReference>
<keyword evidence="1" id="KW-0479">Metal-binding</keyword>
<evidence type="ECO:0000256" key="2">
    <source>
        <dbReference type="ARBA" id="ARBA00022737"/>
    </source>
</evidence>
<keyword evidence="2" id="KW-0677">Repeat</keyword>
<reference evidence="9" key="1">
    <citation type="submission" date="2023-01" db="EMBL/GenBank/DDBJ databases">
        <title>Key to firefly adult light organ development and bioluminescence: homeobox transcription factors regulate luciferase expression and transportation to peroxisome.</title>
        <authorList>
            <person name="Fu X."/>
        </authorList>
    </citation>
    <scope>NUCLEOTIDE SEQUENCE [LARGE SCALE GENOMIC DNA]</scope>
</reference>
<evidence type="ECO:0000256" key="6">
    <source>
        <dbReference type="SAM" id="MobiDB-lite"/>
    </source>
</evidence>
<evidence type="ECO:0000313" key="8">
    <source>
        <dbReference type="EMBL" id="KAK4878549.1"/>
    </source>
</evidence>
<dbReference type="EMBL" id="JARPUR010000004">
    <property type="protein sequence ID" value="KAK4878549.1"/>
    <property type="molecule type" value="Genomic_DNA"/>
</dbReference>
<keyword evidence="4" id="KW-0862">Zinc</keyword>
<protein>
    <recommendedName>
        <fullName evidence="7">C2H2-type domain-containing protein</fullName>
    </recommendedName>
</protein>
<evidence type="ECO:0000256" key="3">
    <source>
        <dbReference type="ARBA" id="ARBA00022771"/>
    </source>
</evidence>
<evidence type="ECO:0000259" key="7">
    <source>
        <dbReference type="PROSITE" id="PS50157"/>
    </source>
</evidence>
<dbReference type="PANTHER" id="PTHR24403">
    <property type="entry name" value="ZINC FINGER PROTEIN"/>
    <property type="match status" value="1"/>
</dbReference>
<feature type="region of interest" description="Disordered" evidence="6">
    <location>
        <begin position="428"/>
        <end position="451"/>
    </location>
</feature>
<evidence type="ECO:0000256" key="5">
    <source>
        <dbReference type="PROSITE-ProRule" id="PRU00042"/>
    </source>
</evidence>
<dbReference type="InterPro" id="IPR012934">
    <property type="entry name" value="Znf_AD"/>
</dbReference>
<feature type="domain" description="C2H2-type" evidence="7">
    <location>
        <begin position="220"/>
        <end position="247"/>
    </location>
</feature>
<dbReference type="GO" id="GO:0005634">
    <property type="term" value="C:nucleus"/>
    <property type="evidence" value="ECO:0007669"/>
    <property type="project" value="InterPro"/>
</dbReference>
<dbReference type="InterPro" id="IPR044822">
    <property type="entry name" value="Myb_DNA-bind_4"/>
</dbReference>
<dbReference type="Gene3D" id="1.10.10.60">
    <property type="entry name" value="Homeodomain-like"/>
    <property type="match status" value="1"/>
</dbReference>
<dbReference type="SMART" id="SM00355">
    <property type="entry name" value="ZnF_C2H2"/>
    <property type="match status" value="2"/>
</dbReference>
<dbReference type="InterPro" id="IPR013087">
    <property type="entry name" value="Znf_C2H2_type"/>
</dbReference>
<dbReference type="GO" id="GO:0045944">
    <property type="term" value="P:positive regulation of transcription by RNA polymerase II"/>
    <property type="evidence" value="ECO:0007669"/>
    <property type="project" value="TreeGrafter"/>
</dbReference>
<dbReference type="SUPFAM" id="SSF57716">
    <property type="entry name" value="Glucocorticoid receptor-like (DNA-binding domain)"/>
    <property type="match status" value="1"/>
</dbReference>
<dbReference type="PANTHER" id="PTHR24403:SF67">
    <property type="entry name" value="FI01116P-RELATED"/>
    <property type="match status" value="1"/>
</dbReference>
<dbReference type="InterPro" id="IPR036236">
    <property type="entry name" value="Znf_C2H2_sf"/>
</dbReference>
<evidence type="ECO:0000256" key="1">
    <source>
        <dbReference type="ARBA" id="ARBA00022723"/>
    </source>
</evidence>
<feature type="domain" description="C2H2-type" evidence="7">
    <location>
        <begin position="161"/>
        <end position="188"/>
    </location>
</feature>
<dbReference type="InterPro" id="IPR050688">
    <property type="entry name" value="Zinc_finger/UBP_domain"/>
</dbReference>
<comment type="caution">
    <text evidence="8">The sequence shown here is derived from an EMBL/GenBank/DDBJ whole genome shotgun (WGS) entry which is preliminary data.</text>
</comment>
<evidence type="ECO:0000313" key="9">
    <source>
        <dbReference type="Proteomes" id="UP001353858"/>
    </source>
</evidence>
<keyword evidence="9" id="KW-1185">Reference proteome</keyword>
<gene>
    <name evidence="8" type="ORF">RN001_011055</name>
</gene>
<keyword evidence="3 5" id="KW-0863">Zinc-finger</keyword>
<dbReference type="PROSITE" id="PS50157">
    <property type="entry name" value="ZINC_FINGER_C2H2_2"/>
    <property type="match status" value="2"/>
</dbReference>